<name>A0ABT8SWB8_9HYPH</name>
<proteinExistence type="predicted"/>
<gene>
    <name evidence="2" type="ORF">Q2T52_09425</name>
</gene>
<sequence>MLPFIAIVLVTWFLIATFPIWFGLTMGLFGAVLGMIGALLGGAIALFVLMMLTVPALIALYVLMKVFVALYQAEPERR</sequence>
<keyword evidence="1" id="KW-1133">Transmembrane helix</keyword>
<dbReference type="EMBL" id="JAUKWQ010000002">
    <property type="protein sequence ID" value="MDO1582318.1"/>
    <property type="molecule type" value="Genomic_DNA"/>
</dbReference>
<accession>A0ABT8SWB8</accession>
<feature type="transmembrane region" description="Helical" evidence="1">
    <location>
        <begin position="6"/>
        <end position="24"/>
    </location>
</feature>
<evidence type="ECO:0000313" key="2">
    <source>
        <dbReference type="EMBL" id="MDO1582318.1"/>
    </source>
</evidence>
<reference evidence="2" key="1">
    <citation type="journal article" date="2015" name="Int. J. Syst. Evol. Microbiol.">
        <title>Rhizobium oryzicola sp. nov., potential plant-growth-promoting endophytic bacteria isolated from rice roots.</title>
        <authorList>
            <person name="Zhang X.X."/>
            <person name="Gao J.S."/>
            <person name="Cao Y.H."/>
            <person name="Sheirdil R.A."/>
            <person name="Wang X.C."/>
            <person name="Zhang L."/>
        </authorList>
    </citation>
    <scope>NUCLEOTIDE SEQUENCE</scope>
    <source>
        <strain evidence="2">05753</strain>
    </source>
</reference>
<dbReference type="Proteomes" id="UP001169006">
    <property type="component" value="Unassembled WGS sequence"/>
</dbReference>
<evidence type="ECO:0000313" key="3">
    <source>
        <dbReference type="Proteomes" id="UP001169006"/>
    </source>
</evidence>
<keyword evidence="3" id="KW-1185">Reference proteome</keyword>
<organism evidence="2 3">
    <name type="scientific">Rhizobium oryzicola</name>
    <dbReference type="NCBI Taxonomy" id="1232668"/>
    <lineage>
        <taxon>Bacteria</taxon>
        <taxon>Pseudomonadati</taxon>
        <taxon>Pseudomonadota</taxon>
        <taxon>Alphaproteobacteria</taxon>
        <taxon>Hyphomicrobiales</taxon>
        <taxon>Rhizobiaceae</taxon>
        <taxon>Rhizobium/Agrobacterium group</taxon>
        <taxon>Rhizobium</taxon>
    </lineage>
</organism>
<keyword evidence="1" id="KW-0472">Membrane</keyword>
<keyword evidence="1" id="KW-0812">Transmembrane</keyword>
<protein>
    <submittedName>
        <fullName evidence="2">Uncharacterized protein</fullName>
    </submittedName>
</protein>
<feature type="transmembrane region" description="Helical" evidence="1">
    <location>
        <begin position="31"/>
        <end position="50"/>
    </location>
</feature>
<comment type="caution">
    <text evidence="2">The sequence shown here is derived from an EMBL/GenBank/DDBJ whole genome shotgun (WGS) entry which is preliminary data.</text>
</comment>
<dbReference type="RefSeq" id="WP_302076460.1">
    <property type="nucleotide sequence ID" value="NZ_JAUKWQ010000002.1"/>
</dbReference>
<reference evidence="2" key="2">
    <citation type="submission" date="2023-07" db="EMBL/GenBank/DDBJ databases">
        <authorList>
            <person name="Sun H."/>
        </authorList>
    </citation>
    <scope>NUCLEOTIDE SEQUENCE</scope>
    <source>
        <strain evidence="2">05753</strain>
    </source>
</reference>
<evidence type="ECO:0000256" key="1">
    <source>
        <dbReference type="SAM" id="Phobius"/>
    </source>
</evidence>